<dbReference type="Proteomes" id="UP000094638">
    <property type="component" value="Unassembled WGS sequence"/>
</dbReference>
<dbReference type="EMBL" id="AJZO02000241">
    <property type="protein sequence ID" value="OEF45312.1"/>
    <property type="molecule type" value="Genomic_DNA"/>
</dbReference>
<sequence>MKRLALVLPIFFLIGCTTVESEQEVKFQCQQPATLEFNIKGLKPTVESECFLGELSGIEGSLGTHELEFCANNSSQEYDFKAEFNSQPKVFNSLRSSISKRASIYFVETLNYMREDIYIANFDVICVE</sequence>
<comment type="caution">
    <text evidence="1">The sequence shown here is derived from an EMBL/GenBank/DDBJ whole genome shotgun (WGS) entry which is preliminary data.</text>
</comment>
<evidence type="ECO:0000313" key="1">
    <source>
        <dbReference type="EMBL" id="OEF45312.1"/>
    </source>
</evidence>
<evidence type="ECO:0008006" key="3">
    <source>
        <dbReference type="Google" id="ProtNLM"/>
    </source>
</evidence>
<name>A0ABX3B3J8_9VIBR</name>
<reference evidence="1 2" key="1">
    <citation type="journal article" date="2012" name="Science">
        <title>Ecological populations of bacteria act as socially cohesive units of antibiotic production and resistance.</title>
        <authorList>
            <person name="Cordero O.X."/>
            <person name="Wildschutte H."/>
            <person name="Kirkup B."/>
            <person name="Proehl S."/>
            <person name="Ngo L."/>
            <person name="Hussain F."/>
            <person name="Le Roux F."/>
            <person name="Mincer T."/>
            <person name="Polz M.F."/>
        </authorList>
    </citation>
    <scope>NUCLEOTIDE SEQUENCE [LARGE SCALE GENOMIC DNA]</scope>
    <source>
        <strain evidence="1 2">1F-267</strain>
    </source>
</reference>
<keyword evidence="2" id="KW-1185">Reference proteome</keyword>
<evidence type="ECO:0000313" key="2">
    <source>
        <dbReference type="Proteomes" id="UP000094638"/>
    </source>
</evidence>
<organism evidence="1 2">
    <name type="scientific">Vibrio tasmaniensis 1F-267</name>
    <dbReference type="NCBI Taxonomy" id="1191324"/>
    <lineage>
        <taxon>Bacteria</taxon>
        <taxon>Pseudomonadati</taxon>
        <taxon>Pseudomonadota</taxon>
        <taxon>Gammaproteobacteria</taxon>
        <taxon>Vibrionales</taxon>
        <taxon>Vibrionaceae</taxon>
        <taxon>Vibrio</taxon>
    </lineage>
</organism>
<proteinExistence type="predicted"/>
<dbReference type="PROSITE" id="PS51257">
    <property type="entry name" value="PROKAR_LIPOPROTEIN"/>
    <property type="match status" value="1"/>
</dbReference>
<dbReference type="RefSeq" id="WP_017101983.1">
    <property type="nucleotide sequence ID" value="NZ_AJZO02000241.1"/>
</dbReference>
<gene>
    <name evidence="1" type="ORF">A163_09960</name>
</gene>
<protein>
    <recommendedName>
        <fullName evidence="3">Lipoprotein</fullName>
    </recommendedName>
</protein>
<accession>A0ABX3B3J8</accession>